<proteinExistence type="predicted"/>
<protein>
    <submittedName>
        <fullName evidence="2">Ubiquitin domain-containing protein</fullName>
    </submittedName>
</protein>
<comment type="caution">
    <text evidence="2">The sequence shown here is derived from an EMBL/GenBank/DDBJ whole genome shotgun (WGS) entry which is preliminary data.</text>
</comment>
<dbReference type="Proteomes" id="UP000023152">
    <property type="component" value="Unassembled WGS sequence"/>
</dbReference>
<keyword evidence="3" id="KW-1185">Reference proteome</keyword>
<dbReference type="OrthoDB" id="289038at2759"/>
<keyword evidence="1" id="KW-1133">Transmembrane helix</keyword>
<evidence type="ECO:0000313" key="3">
    <source>
        <dbReference type="Proteomes" id="UP000023152"/>
    </source>
</evidence>
<evidence type="ECO:0000256" key="1">
    <source>
        <dbReference type="SAM" id="Phobius"/>
    </source>
</evidence>
<evidence type="ECO:0000313" key="2">
    <source>
        <dbReference type="EMBL" id="ETO14020.1"/>
    </source>
</evidence>
<feature type="transmembrane region" description="Helical" evidence="1">
    <location>
        <begin position="99"/>
        <end position="118"/>
    </location>
</feature>
<dbReference type="AlphaFoldDB" id="X6MLR7"/>
<sequence length="218" mass="25460">MPVKNMRHILSALSKSVKTLTRRAYRQFILDVESHVWNSLESMTDVELRELKKDILNPIVQAMDILLQREKSEKEIAQITETFQLTMGLFLLNFPLSSFHVQIICYCTRFFFFFFFIFQTALRRLTSQNIERRVNGVQHIVDICSWAGKSYSPHALKFITSKYLLKWIEENKLLEILFGPKSHPQLMKQATDILKFISMEGGLTLGHLSIIWGALEVF</sequence>
<reference evidence="2 3" key="1">
    <citation type="journal article" date="2013" name="Curr. Biol.">
        <title>The Genome of the Foraminiferan Reticulomyxa filosa.</title>
        <authorList>
            <person name="Glockner G."/>
            <person name="Hulsmann N."/>
            <person name="Schleicher M."/>
            <person name="Noegel A.A."/>
            <person name="Eichinger L."/>
            <person name="Gallinger C."/>
            <person name="Pawlowski J."/>
            <person name="Sierra R."/>
            <person name="Euteneuer U."/>
            <person name="Pillet L."/>
            <person name="Moustafa A."/>
            <person name="Platzer M."/>
            <person name="Groth M."/>
            <person name="Szafranski K."/>
            <person name="Schliwa M."/>
        </authorList>
    </citation>
    <scope>NUCLEOTIDE SEQUENCE [LARGE SCALE GENOMIC DNA]</scope>
</reference>
<name>X6MLR7_RETFI</name>
<keyword evidence="1" id="KW-0812">Transmembrane</keyword>
<keyword evidence="1" id="KW-0472">Membrane</keyword>
<accession>X6MLR7</accession>
<dbReference type="EMBL" id="ASPP01020262">
    <property type="protein sequence ID" value="ETO14020.1"/>
    <property type="molecule type" value="Genomic_DNA"/>
</dbReference>
<gene>
    <name evidence="2" type="ORF">RFI_23348</name>
</gene>
<organism evidence="2 3">
    <name type="scientific">Reticulomyxa filosa</name>
    <dbReference type="NCBI Taxonomy" id="46433"/>
    <lineage>
        <taxon>Eukaryota</taxon>
        <taxon>Sar</taxon>
        <taxon>Rhizaria</taxon>
        <taxon>Retaria</taxon>
        <taxon>Foraminifera</taxon>
        <taxon>Monothalamids</taxon>
        <taxon>Reticulomyxidae</taxon>
        <taxon>Reticulomyxa</taxon>
    </lineage>
</organism>